<proteinExistence type="predicted"/>
<dbReference type="Proteomes" id="UP000578112">
    <property type="component" value="Unassembled WGS sequence"/>
</dbReference>
<evidence type="ECO:0008006" key="3">
    <source>
        <dbReference type="Google" id="ProtNLM"/>
    </source>
</evidence>
<dbReference type="RefSeq" id="WP_184995273.1">
    <property type="nucleotide sequence ID" value="NZ_BOMK01000024.1"/>
</dbReference>
<keyword evidence="2" id="KW-1185">Reference proteome</keyword>
<evidence type="ECO:0000313" key="1">
    <source>
        <dbReference type="EMBL" id="MBB4764037.1"/>
    </source>
</evidence>
<protein>
    <recommendedName>
        <fullName evidence="3">Glycosyltransferase</fullName>
    </recommendedName>
</protein>
<gene>
    <name evidence="1" type="ORF">BJ971_004593</name>
</gene>
<accession>A0A7W7I091</accession>
<organism evidence="1 2">
    <name type="scientific">Actinoplanes digitatis</name>
    <dbReference type="NCBI Taxonomy" id="1868"/>
    <lineage>
        <taxon>Bacteria</taxon>
        <taxon>Bacillati</taxon>
        <taxon>Actinomycetota</taxon>
        <taxon>Actinomycetes</taxon>
        <taxon>Micromonosporales</taxon>
        <taxon>Micromonosporaceae</taxon>
        <taxon>Actinoplanes</taxon>
    </lineage>
</organism>
<dbReference type="EMBL" id="JACHNH010000001">
    <property type="protein sequence ID" value="MBB4764037.1"/>
    <property type="molecule type" value="Genomic_DNA"/>
</dbReference>
<dbReference type="AlphaFoldDB" id="A0A7W7I091"/>
<sequence length="381" mass="42451">MPDRTTVLDARELHHGSHAHLLRDEDLPDRAATARLDAIIVPTAWPVDALRHVMRVGKRIDCPVVALCSRAASAEQARKLADHEEAALLAVDVDDSLARLLPSFATDRLLRGEGFGSVSDLSLKRNLGLVLARGSGWRRVLFLDDDIHVDDPPQLHRAAGLVDRYRAVGLANHGYADNSVVCHAYRKIGGPQDTFIGGGAMIVDAVRTTSFYPNIYNEDWLFLLGDGVPFQAARAGVMRQRAYDPFANPARAAAEELGDTLAEGLYWLLDYERNIDTARHAYWGDALFRRRAFIDLIIARLGGSAEHDRVRRSLEKARGRSADITHWLCQNFMVSWKTDLERWREFLADAPAGSGPDEVLLEFGVSDRALASRTYEDRFVC</sequence>
<name>A0A7W7I091_9ACTN</name>
<evidence type="ECO:0000313" key="2">
    <source>
        <dbReference type="Proteomes" id="UP000578112"/>
    </source>
</evidence>
<comment type="caution">
    <text evidence="1">The sequence shown here is derived from an EMBL/GenBank/DDBJ whole genome shotgun (WGS) entry which is preliminary data.</text>
</comment>
<reference evidence="1 2" key="1">
    <citation type="submission" date="2020-08" db="EMBL/GenBank/DDBJ databases">
        <title>Sequencing the genomes of 1000 actinobacteria strains.</title>
        <authorList>
            <person name="Klenk H.-P."/>
        </authorList>
    </citation>
    <scope>NUCLEOTIDE SEQUENCE [LARGE SCALE GENOMIC DNA]</scope>
    <source>
        <strain evidence="1 2">DSM 43149</strain>
    </source>
</reference>